<dbReference type="PROSITE" id="PS00018">
    <property type="entry name" value="EF_HAND_1"/>
    <property type="match status" value="2"/>
</dbReference>
<reference evidence="4" key="1">
    <citation type="journal article" date="2019" name="Gigascience">
        <title>De novo genome assembly of the endangered Acer yangbiense, a plant species with extremely small populations endemic to Yunnan Province, China.</title>
        <authorList>
            <person name="Yang J."/>
            <person name="Wariss H.M."/>
            <person name="Tao L."/>
            <person name="Zhang R."/>
            <person name="Yun Q."/>
            <person name="Hollingsworth P."/>
            <person name="Dao Z."/>
            <person name="Luo G."/>
            <person name="Guo H."/>
            <person name="Ma Y."/>
            <person name="Sun W."/>
        </authorList>
    </citation>
    <scope>NUCLEOTIDE SEQUENCE [LARGE SCALE GENOMIC DNA]</scope>
    <source>
        <strain evidence="4">cv. br00</strain>
    </source>
</reference>
<dbReference type="InterPro" id="IPR011992">
    <property type="entry name" value="EF-hand-dom_pair"/>
</dbReference>
<accession>A0A5N5K3T2</accession>
<comment type="caution">
    <text evidence="3">The sequence shown here is derived from an EMBL/GenBank/DDBJ whole genome shotgun (WGS) entry which is preliminary data.</text>
</comment>
<dbReference type="InterPro" id="IPR018247">
    <property type="entry name" value="EF_Hand_1_Ca_BS"/>
</dbReference>
<dbReference type="Pfam" id="PF13202">
    <property type="entry name" value="EF-hand_5"/>
    <property type="match status" value="2"/>
</dbReference>
<sequence length="97" mass="11457">MIALRMDDDRDGKLNLAEFSIYAYDGYKSYAEFEPNGARVGTKLEKFLELDVNRDNFLSEEELIPMIPYLKPGELSYARHYTSYLIHEVYMKIFIFL</sequence>
<keyword evidence="4" id="KW-1185">Reference proteome</keyword>
<evidence type="ECO:0000313" key="3">
    <source>
        <dbReference type="EMBL" id="KAB5524085.1"/>
    </source>
</evidence>
<dbReference type="Gene3D" id="1.10.238.10">
    <property type="entry name" value="EF-hand"/>
    <property type="match status" value="1"/>
</dbReference>
<evidence type="ECO:0000259" key="2">
    <source>
        <dbReference type="Pfam" id="PF13202"/>
    </source>
</evidence>
<feature type="domain" description="EF-hand" evidence="2">
    <location>
        <begin position="6"/>
        <end position="19"/>
    </location>
</feature>
<keyword evidence="1" id="KW-0106">Calcium</keyword>
<organism evidence="3 4">
    <name type="scientific">Salix brachista</name>
    <dbReference type="NCBI Taxonomy" id="2182728"/>
    <lineage>
        <taxon>Eukaryota</taxon>
        <taxon>Viridiplantae</taxon>
        <taxon>Streptophyta</taxon>
        <taxon>Embryophyta</taxon>
        <taxon>Tracheophyta</taxon>
        <taxon>Spermatophyta</taxon>
        <taxon>Magnoliopsida</taxon>
        <taxon>eudicotyledons</taxon>
        <taxon>Gunneridae</taxon>
        <taxon>Pentapetalae</taxon>
        <taxon>rosids</taxon>
        <taxon>fabids</taxon>
        <taxon>Malpighiales</taxon>
        <taxon>Salicaceae</taxon>
        <taxon>Saliceae</taxon>
        <taxon>Salix</taxon>
    </lineage>
</organism>
<dbReference type="EMBL" id="VDCV01000015">
    <property type="protein sequence ID" value="KAB5524085.1"/>
    <property type="molecule type" value="Genomic_DNA"/>
</dbReference>
<dbReference type="AlphaFoldDB" id="A0A5N5K3T2"/>
<evidence type="ECO:0000313" key="4">
    <source>
        <dbReference type="Proteomes" id="UP000326939"/>
    </source>
</evidence>
<evidence type="ECO:0000256" key="1">
    <source>
        <dbReference type="ARBA" id="ARBA00022837"/>
    </source>
</evidence>
<dbReference type="Proteomes" id="UP000326939">
    <property type="component" value="Chromosome 15"/>
</dbReference>
<dbReference type="GO" id="GO:0005509">
    <property type="term" value="F:calcium ion binding"/>
    <property type="evidence" value="ECO:0007669"/>
    <property type="project" value="InterPro"/>
</dbReference>
<dbReference type="SUPFAM" id="SSF47473">
    <property type="entry name" value="EF-hand"/>
    <property type="match status" value="1"/>
</dbReference>
<proteinExistence type="predicted"/>
<protein>
    <recommendedName>
        <fullName evidence="2">EF-hand domain-containing protein</fullName>
    </recommendedName>
</protein>
<dbReference type="InterPro" id="IPR002048">
    <property type="entry name" value="EF_hand_dom"/>
</dbReference>
<name>A0A5N5K3T2_9ROSI</name>
<gene>
    <name evidence="3" type="ORF">DKX38_021834</name>
</gene>
<feature type="domain" description="EF-hand" evidence="2">
    <location>
        <begin position="44"/>
        <end position="63"/>
    </location>
</feature>